<proteinExistence type="predicted"/>
<reference evidence="1" key="1">
    <citation type="submission" date="2020-02" db="EMBL/GenBank/DDBJ databases">
        <authorList>
            <person name="Meier V. D."/>
        </authorList>
    </citation>
    <scope>NUCLEOTIDE SEQUENCE</scope>
    <source>
        <strain evidence="1">AVDCRST_MAG81</strain>
    </source>
</reference>
<evidence type="ECO:0000313" key="1">
    <source>
        <dbReference type="EMBL" id="CAA9588753.1"/>
    </source>
</evidence>
<sequence length="69" mass="7487">MISYLAITKFLPKTLLASAITAGKTSATFLPQNQLGSTSHVPSVGLKLRKVPLDQFKTFLIAFLELPVI</sequence>
<dbReference type="AlphaFoldDB" id="A0A6J4VW60"/>
<accession>A0A6J4VW60</accession>
<protein>
    <submittedName>
        <fullName evidence="1">Uncharacterized protein</fullName>
    </submittedName>
</protein>
<organism evidence="1">
    <name type="scientific">uncultured Synechococcales cyanobacterium</name>
    <dbReference type="NCBI Taxonomy" id="1936017"/>
    <lineage>
        <taxon>Bacteria</taxon>
        <taxon>Bacillati</taxon>
        <taxon>Cyanobacteriota</taxon>
        <taxon>Cyanophyceae</taxon>
        <taxon>Synechococcales</taxon>
        <taxon>environmental samples</taxon>
    </lineage>
</organism>
<name>A0A6J4VW60_9CYAN</name>
<dbReference type="EMBL" id="CADCWO010000231">
    <property type="protein sequence ID" value="CAA9588753.1"/>
    <property type="molecule type" value="Genomic_DNA"/>
</dbReference>
<gene>
    <name evidence="1" type="ORF">AVDCRST_MAG81-4552</name>
</gene>